<gene>
    <name evidence="7" type="ORF">EHS13_20815</name>
</gene>
<dbReference type="InterPro" id="IPR007627">
    <property type="entry name" value="RNA_pol_sigma70_r2"/>
</dbReference>
<evidence type="ECO:0000313" key="8">
    <source>
        <dbReference type="Proteomes" id="UP000426246"/>
    </source>
</evidence>
<keyword evidence="4" id="KW-0804">Transcription</keyword>
<dbReference type="InterPro" id="IPR013324">
    <property type="entry name" value="RNA_pol_sigma_r3/r4-like"/>
</dbReference>
<dbReference type="Pfam" id="PF08281">
    <property type="entry name" value="Sigma70_r4_2"/>
    <property type="match status" value="1"/>
</dbReference>
<dbReference type="KEGG" id="ppsc:EHS13_20815"/>
<dbReference type="InterPro" id="IPR014284">
    <property type="entry name" value="RNA_pol_sigma-70_dom"/>
</dbReference>
<dbReference type="AlphaFoldDB" id="A0A6B8RXZ3"/>
<dbReference type="Pfam" id="PF04542">
    <property type="entry name" value="Sigma70_r2"/>
    <property type="match status" value="1"/>
</dbReference>
<dbReference type="Gene3D" id="1.10.1740.10">
    <property type="match status" value="1"/>
</dbReference>
<dbReference type="NCBIfam" id="TIGR02937">
    <property type="entry name" value="sigma70-ECF"/>
    <property type="match status" value="1"/>
</dbReference>
<evidence type="ECO:0000256" key="2">
    <source>
        <dbReference type="ARBA" id="ARBA00023015"/>
    </source>
</evidence>
<dbReference type="EMBL" id="CP034235">
    <property type="protein sequence ID" value="QGR00184.1"/>
    <property type="molecule type" value="Genomic_DNA"/>
</dbReference>
<name>A0A6B8RXZ3_9BACL</name>
<evidence type="ECO:0000256" key="4">
    <source>
        <dbReference type="ARBA" id="ARBA00023163"/>
    </source>
</evidence>
<dbReference type="InterPro" id="IPR036388">
    <property type="entry name" value="WH-like_DNA-bd_sf"/>
</dbReference>
<evidence type="ECO:0000313" key="7">
    <source>
        <dbReference type="EMBL" id="QGR00184.1"/>
    </source>
</evidence>
<dbReference type="GO" id="GO:0006352">
    <property type="term" value="P:DNA-templated transcription initiation"/>
    <property type="evidence" value="ECO:0007669"/>
    <property type="project" value="InterPro"/>
</dbReference>
<keyword evidence="3" id="KW-0731">Sigma factor</keyword>
<dbReference type="Proteomes" id="UP000426246">
    <property type="component" value="Chromosome"/>
</dbReference>
<dbReference type="GO" id="GO:0016987">
    <property type="term" value="F:sigma factor activity"/>
    <property type="evidence" value="ECO:0007669"/>
    <property type="project" value="UniProtKB-KW"/>
</dbReference>
<reference evidence="8" key="1">
    <citation type="submission" date="2018-11" db="EMBL/GenBank/DDBJ databases">
        <title>Complete genome sequence of Paenibacillus sp. ML311-T8.</title>
        <authorList>
            <person name="Nam Y.-D."/>
            <person name="Kang J."/>
            <person name="Chung W.-H."/>
            <person name="Park Y.S."/>
        </authorList>
    </citation>
    <scope>NUCLEOTIDE SEQUENCE [LARGE SCALE GENOMIC DNA]</scope>
    <source>
        <strain evidence="8">ML311-T8</strain>
    </source>
</reference>
<dbReference type="SUPFAM" id="SSF88946">
    <property type="entry name" value="Sigma2 domain of RNA polymerase sigma factors"/>
    <property type="match status" value="1"/>
</dbReference>
<evidence type="ECO:0000259" key="6">
    <source>
        <dbReference type="Pfam" id="PF08281"/>
    </source>
</evidence>
<dbReference type="CDD" id="cd06171">
    <property type="entry name" value="Sigma70_r4"/>
    <property type="match status" value="1"/>
</dbReference>
<dbReference type="PANTHER" id="PTHR43133">
    <property type="entry name" value="RNA POLYMERASE ECF-TYPE SIGMA FACTO"/>
    <property type="match status" value="1"/>
</dbReference>
<accession>A0A6B8RXZ3</accession>
<feature type="domain" description="RNA polymerase sigma-70 region 2" evidence="5">
    <location>
        <begin position="23"/>
        <end position="90"/>
    </location>
</feature>
<organism evidence="7 8">
    <name type="scientific">Paenibacillus psychroresistens</name>
    <dbReference type="NCBI Taxonomy" id="1778678"/>
    <lineage>
        <taxon>Bacteria</taxon>
        <taxon>Bacillati</taxon>
        <taxon>Bacillota</taxon>
        <taxon>Bacilli</taxon>
        <taxon>Bacillales</taxon>
        <taxon>Paenibacillaceae</taxon>
        <taxon>Paenibacillus</taxon>
    </lineage>
</organism>
<dbReference type="InterPro" id="IPR013249">
    <property type="entry name" value="RNA_pol_sigma70_r4_t2"/>
</dbReference>
<dbReference type="OrthoDB" id="9794508at2"/>
<dbReference type="PANTHER" id="PTHR43133:SF46">
    <property type="entry name" value="RNA POLYMERASE SIGMA-70 FACTOR ECF SUBFAMILY"/>
    <property type="match status" value="1"/>
</dbReference>
<keyword evidence="2" id="KW-0805">Transcription regulation</keyword>
<sequence>MVDFSYLGAITEGLNKDQVLTDLMSEHGKDVWKYALFLTLNPNSADDIMQEVFLKVYEKMYSFRGQASVKTWLFTITRNVVRDQWKSAWSRKIILLGTRRSQEILPSAEQEVMSQLQEQNIWRHVLKLPTKHREILLLQIHHELTLAEIAAILHISEGTVKSRLHRARAQMNKRIQEGESLE</sequence>
<feature type="domain" description="RNA polymerase sigma factor 70 region 4 type 2" evidence="6">
    <location>
        <begin position="121"/>
        <end position="171"/>
    </location>
</feature>
<dbReference type="SUPFAM" id="SSF88659">
    <property type="entry name" value="Sigma3 and sigma4 domains of RNA polymerase sigma factors"/>
    <property type="match status" value="1"/>
</dbReference>
<evidence type="ECO:0000256" key="3">
    <source>
        <dbReference type="ARBA" id="ARBA00023082"/>
    </source>
</evidence>
<protein>
    <submittedName>
        <fullName evidence="7">RNA polymerase sigma factor</fullName>
    </submittedName>
</protein>
<dbReference type="GO" id="GO:0003677">
    <property type="term" value="F:DNA binding"/>
    <property type="evidence" value="ECO:0007669"/>
    <property type="project" value="InterPro"/>
</dbReference>
<evidence type="ECO:0000259" key="5">
    <source>
        <dbReference type="Pfam" id="PF04542"/>
    </source>
</evidence>
<dbReference type="InterPro" id="IPR013325">
    <property type="entry name" value="RNA_pol_sigma_r2"/>
</dbReference>
<evidence type="ECO:0000256" key="1">
    <source>
        <dbReference type="ARBA" id="ARBA00010641"/>
    </source>
</evidence>
<dbReference type="Gene3D" id="1.10.10.10">
    <property type="entry name" value="Winged helix-like DNA-binding domain superfamily/Winged helix DNA-binding domain"/>
    <property type="match status" value="1"/>
</dbReference>
<proteinExistence type="inferred from homology"/>
<comment type="similarity">
    <text evidence="1">Belongs to the sigma-70 factor family. ECF subfamily.</text>
</comment>
<dbReference type="InterPro" id="IPR039425">
    <property type="entry name" value="RNA_pol_sigma-70-like"/>
</dbReference>
<keyword evidence="8" id="KW-1185">Reference proteome</keyword>